<proteinExistence type="predicted"/>
<dbReference type="Proteomes" id="UP001497535">
    <property type="component" value="Unassembled WGS sequence"/>
</dbReference>
<protein>
    <submittedName>
        <fullName evidence="1">Uncharacterized protein</fullName>
    </submittedName>
</protein>
<reference evidence="1" key="1">
    <citation type="submission" date="2023-11" db="EMBL/GenBank/DDBJ databases">
        <authorList>
            <person name="Poullet M."/>
        </authorList>
    </citation>
    <scope>NUCLEOTIDE SEQUENCE</scope>
    <source>
        <strain evidence="1">E1834</strain>
    </source>
</reference>
<comment type="caution">
    <text evidence="1">The sequence shown here is derived from an EMBL/GenBank/DDBJ whole genome shotgun (WGS) entry which is preliminary data.</text>
</comment>
<accession>A0ACB0ZEP9</accession>
<sequence length="46" mass="5388">MFRRTSNNFGRLGSSESRTCLSFKIANLSKKYRRNDYCSLLVRTPI</sequence>
<evidence type="ECO:0000313" key="2">
    <source>
        <dbReference type="Proteomes" id="UP001497535"/>
    </source>
</evidence>
<dbReference type="EMBL" id="CAVMJV010000030">
    <property type="protein sequence ID" value="CAK5076690.1"/>
    <property type="molecule type" value="Genomic_DNA"/>
</dbReference>
<name>A0ACB0ZEP9_MELEN</name>
<organism evidence="1 2">
    <name type="scientific">Meloidogyne enterolobii</name>
    <name type="common">Root-knot nematode worm</name>
    <name type="synonym">Meloidogyne mayaguensis</name>
    <dbReference type="NCBI Taxonomy" id="390850"/>
    <lineage>
        <taxon>Eukaryota</taxon>
        <taxon>Metazoa</taxon>
        <taxon>Ecdysozoa</taxon>
        <taxon>Nematoda</taxon>
        <taxon>Chromadorea</taxon>
        <taxon>Rhabditida</taxon>
        <taxon>Tylenchina</taxon>
        <taxon>Tylenchomorpha</taxon>
        <taxon>Tylenchoidea</taxon>
        <taxon>Meloidogynidae</taxon>
        <taxon>Meloidogyninae</taxon>
        <taxon>Meloidogyne</taxon>
    </lineage>
</organism>
<evidence type="ECO:0000313" key="1">
    <source>
        <dbReference type="EMBL" id="CAK5076690.1"/>
    </source>
</evidence>
<keyword evidence="2" id="KW-1185">Reference proteome</keyword>
<gene>
    <name evidence="1" type="ORF">MENTE1834_LOCUS23562</name>
</gene>